<accession>A0A3G2L353</accession>
<dbReference type="Pfam" id="PF02801">
    <property type="entry name" value="Ketoacyl-synt_C"/>
    <property type="match status" value="1"/>
</dbReference>
<evidence type="ECO:0000256" key="4">
    <source>
        <dbReference type="ARBA" id="ARBA00022679"/>
    </source>
</evidence>
<dbReference type="Gene3D" id="3.30.300.30">
    <property type="match status" value="1"/>
</dbReference>
<dbReference type="InterPro" id="IPR010071">
    <property type="entry name" value="AA_adenyl_dom"/>
</dbReference>
<dbReference type="PROSITE" id="PS52004">
    <property type="entry name" value="KS3_2"/>
    <property type="match status" value="1"/>
</dbReference>
<dbReference type="OrthoDB" id="9778690at2"/>
<dbReference type="InterPro" id="IPR001227">
    <property type="entry name" value="Ac_transferase_dom_sf"/>
</dbReference>
<dbReference type="Gene3D" id="3.40.50.980">
    <property type="match status" value="2"/>
</dbReference>
<dbReference type="GO" id="GO:0004315">
    <property type="term" value="F:3-oxoacyl-[acyl-carrier-protein] synthase activity"/>
    <property type="evidence" value="ECO:0007669"/>
    <property type="project" value="InterPro"/>
</dbReference>
<reference evidence="8 9" key="1">
    <citation type="submission" date="2018-08" db="EMBL/GenBank/DDBJ databases">
        <title>The reduced genetic potential of extracellular carbohydrate catabolism in Euzebyella marina RN62, a Flavobacteriia bacterium isolated from the hadal water.</title>
        <authorList>
            <person name="Xue C."/>
        </authorList>
    </citation>
    <scope>NUCLEOTIDE SEQUENCE [LARGE SCALE GENOMIC DNA]</scope>
    <source>
        <strain evidence="8 9">RN62</strain>
    </source>
</reference>
<dbReference type="SUPFAM" id="SSF47336">
    <property type="entry name" value="ACP-like"/>
    <property type="match status" value="2"/>
</dbReference>
<protein>
    <submittedName>
        <fullName evidence="8">Amino acid adenylation domain-containing protein</fullName>
    </submittedName>
</protein>
<dbReference type="Pfam" id="PF00698">
    <property type="entry name" value="Acyl_transf_1"/>
    <property type="match status" value="1"/>
</dbReference>
<dbReference type="SUPFAM" id="SSF53901">
    <property type="entry name" value="Thiolase-like"/>
    <property type="match status" value="1"/>
</dbReference>
<evidence type="ECO:0000256" key="3">
    <source>
        <dbReference type="ARBA" id="ARBA00022553"/>
    </source>
</evidence>
<dbReference type="Gene3D" id="3.30.70.3290">
    <property type="match status" value="1"/>
</dbReference>
<dbReference type="SMART" id="SM00825">
    <property type="entry name" value="PKS_KS"/>
    <property type="match status" value="1"/>
</dbReference>
<dbReference type="CDD" id="cd05930">
    <property type="entry name" value="A_NRPS"/>
    <property type="match status" value="1"/>
</dbReference>
<feature type="domain" description="Carrier" evidence="6">
    <location>
        <begin position="1528"/>
        <end position="1603"/>
    </location>
</feature>
<dbReference type="Pfam" id="PF16197">
    <property type="entry name" value="KAsynt_C_assoc"/>
    <property type="match status" value="1"/>
</dbReference>
<dbReference type="InterPro" id="IPR045851">
    <property type="entry name" value="AMP-bd_C_sf"/>
</dbReference>
<dbReference type="GO" id="GO:0004312">
    <property type="term" value="F:fatty acid synthase activity"/>
    <property type="evidence" value="ECO:0007669"/>
    <property type="project" value="TreeGrafter"/>
</dbReference>
<evidence type="ECO:0000256" key="2">
    <source>
        <dbReference type="ARBA" id="ARBA00022450"/>
    </source>
</evidence>
<dbReference type="InterPro" id="IPR009081">
    <property type="entry name" value="PP-bd_ACP"/>
</dbReference>
<dbReference type="InterPro" id="IPR018201">
    <property type="entry name" value="Ketoacyl_synth_AS"/>
</dbReference>
<dbReference type="Gene3D" id="3.40.47.10">
    <property type="match status" value="1"/>
</dbReference>
<dbReference type="InterPro" id="IPR000873">
    <property type="entry name" value="AMP-dep_synth/lig_dom"/>
</dbReference>
<dbReference type="InterPro" id="IPR014030">
    <property type="entry name" value="Ketoacyl_synth_N"/>
</dbReference>
<dbReference type="SUPFAM" id="SSF56801">
    <property type="entry name" value="Acetyl-CoA synthetase-like"/>
    <property type="match status" value="1"/>
</dbReference>
<comment type="cofactor">
    <cofactor evidence="1">
        <name>pyridoxal 5'-phosphate</name>
        <dbReference type="ChEBI" id="CHEBI:597326"/>
    </cofactor>
</comment>
<dbReference type="PROSITE" id="PS50075">
    <property type="entry name" value="CARRIER"/>
    <property type="match status" value="2"/>
</dbReference>
<dbReference type="Pfam" id="PF00109">
    <property type="entry name" value="ketoacyl-synt"/>
    <property type="match status" value="1"/>
</dbReference>
<dbReference type="InterPro" id="IPR005814">
    <property type="entry name" value="Aminotrans_3"/>
</dbReference>
<organism evidence="8 9">
    <name type="scientific">Euzebyella marina</name>
    <dbReference type="NCBI Taxonomy" id="1761453"/>
    <lineage>
        <taxon>Bacteria</taxon>
        <taxon>Pseudomonadati</taxon>
        <taxon>Bacteroidota</taxon>
        <taxon>Flavobacteriia</taxon>
        <taxon>Flavobacteriales</taxon>
        <taxon>Flavobacteriaceae</taxon>
        <taxon>Euzebyella</taxon>
    </lineage>
</organism>
<dbReference type="InterPro" id="IPR014043">
    <property type="entry name" value="Acyl_transferase_dom"/>
</dbReference>
<dbReference type="EMBL" id="CP032050">
    <property type="protein sequence ID" value="AYN66673.1"/>
    <property type="molecule type" value="Genomic_DNA"/>
</dbReference>
<evidence type="ECO:0000256" key="5">
    <source>
        <dbReference type="ARBA" id="ARBA00022898"/>
    </source>
</evidence>
<dbReference type="Pfam" id="PF00202">
    <property type="entry name" value="Aminotran_3"/>
    <property type="match status" value="1"/>
</dbReference>
<dbReference type="PANTHER" id="PTHR43775">
    <property type="entry name" value="FATTY ACID SYNTHASE"/>
    <property type="match status" value="1"/>
</dbReference>
<dbReference type="GO" id="GO:0008483">
    <property type="term" value="F:transaminase activity"/>
    <property type="evidence" value="ECO:0007669"/>
    <property type="project" value="InterPro"/>
</dbReference>
<evidence type="ECO:0000259" key="7">
    <source>
        <dbReference type="PROSITE" id="PS52004"/>
    </source>
</evidence>
<keyword evidence="3" id="KW-0597">Phosphoprotein</keyword>
<proteinExistence type="predicted"/>
<dbReference type="InterPro" id="IPR020841">
    <property type="entry name" value="PKS_Beta-ketoAc_synthase_dom"/>
</dbReference>
<dbReference type="PROSITE" id="PS00606">
    <property type="entry name" value="KS3_1"/>
    <property type="match status" value="1"/>
</dbReference>
<sequence length="2223" mass="245904">MEFKFPSQLNSRFMNFSILGAKIEYPNFTLHELFDEIALRFSDNIALEDRGKQTTYSELRVSVNKMANFLSEKGVSAGDIVAISMNRSPELVVSLLAVMQCGAAYVPIEATYPQSRKDFMVTDSGARFYITDNSEGYVPSNTTPVFYKHFLSCEQSLKNQKLGLKVSNLTCAYIIYTSGSTGVPKGVQIAHKGLANLIYSAGKQLDVNPSDKFFSLTTISFDPMVMELYVPLLHGACIDFVDEETRLDGRLLLEKARRDKVTAINGTPSIWQSLLDAGWEEPLDIKILCGGEALTKSLSLELLKKCRRLFNLYGPTEITVCCFMTDIFGNEETISIGRPLANVQGYFLDENKQQVEQGMVGEIAIGGDGVAIGYLNRPELNEQKFLKDEFSNIENAKLYFTGDLGRLLADGNVEFIGRKDSQVKIRGHRIELGEVEVAISQLREISKAHVIVQEYQNELRLIAYIQSSNEIQDSSKVRLKLQNELPDFLIPSLFIWVDDFPRTINGKIDQEKLPSVQYQRPVDAPILRKPKTILEKQICKVWCENLGFEEIGIDDNFFDLGGTSLIAQKTIVQLRKVLNSDVAVIKLYQFPTIAQISLHLQDKVVQSSKEDVTWSQDNQKKLTTDVAIIGMAGRFPGAESIDDLWEILQNGKETISFFSKEELDFSIPSTVANDERYVPARGIVPSAKFFDYNFFGLNPKLAETMDPQLRLLLEVCWEALEHAGVNGDSEKSIGIYGGVGSNSYYRNNILPNKELLTNLGMTNVEMVNDKDYVATRTAYHLNLEGPAVSVHSACSTSLLAISQAVDAIRNGHCKMALAGGSSVTAPMNSGHLYQEGAMFSSDGHCKPFDAKSTGTMFSDGAGVVLLKSLEEAKRDGDFIHAVIKGVGVNNDGSNKASFTAPSVEGQARAIKSALKDANLKPEEISYIEAHGTATPLGDPIEFEGLQTAFRSTSEKGYCAIGSIKSNMGHLTAAAGVAGVIKTVLALKNQKIPPSLGFEKSNPAINFESSPFFLNNQLMEWNSNGVRRAGVSSFGVGGTNVHTILEEYIEDKVTATDEGRPFQILTWSAKSEYSQTKYGETLERYFSDKTNEKIADIAYSLNSFKNDFAYRSFIVDSNEGFKNSFGNGKLAFRKTNHLKQVGDEMIFLFPGQGAQFLGMGQILYQNEPEFKKAVDKCSHILQENAGINILEILYPETLTEEGQERLNNTRYAQPALFVIEYALSQLWKSWGIEPTVVCGHSVGEFVAAHLAGIFTLEDALKLVAIRGKLVSELPRGSMLSVRLSASELKELLPDSLNIGASNSNKLSVVSSSLSDIEAFAGLLSSKGIAHKVLPTSHAFHSHMMDPIVPQFKKYISTIHLTPPQLKMVSTVTGEILSDEEAISPDYWADHLRETVHFDEASAVLLSIQGAVMLEMGPGQALTSFVKQQKAKFSEVFPVLSPTDDQTQVYRQLLSALGNVWLSGFEIDWKTFYKGQERKKVPLPTYVFDRKPCWIEPLQSTANQSSGTAATNESLKEPRGLQTTKPMRKNILFDKLKEIVNNTAGIEIEADERESSFLELGLDSLILTQVALACKNEFQVPLTFRQLNEECASPVLLIKYLDEHLPEGAFQPKIEQVMPSQIELDTVGTGTLAAPSNSNQQTALSLIAQQLQLLGQQINLLQGNAVQDNTRPVEKNVQSSHNDIGHTILNGSNLVEDDRTEEEKKEHAKPFGASPKIERKINGAENKHQSFLDDLIQRYVRKTAKSKAYTQKHRGHMSDPRVVSGFKPETKEITYSLVVNKSKGSRLWDIDGNEYLDALNGFGSCYFGHQPDFIAEALKDQIDAGYEVGPQHPLAGEVSQLLCELTGHERAALCNTGSEAVLGAMRISRTVTGRSLIVAFSRSYHGINDEGIVRGTKKLKTFPAAAGIMPNTVENMLILDYGTEESLQIIKERAHELAAVLVEPVQSRRPEFRPIIFLKEVRKVTQESGAVLIFDEVITGFRSHLGGAQALFGIKADLATYGKVIGGGMSVGAIVGKRSYMDALDGGYWSYGDDSFPEVGVTYFAGTFVRHPLALAACKASLAYLKQKGPALQEEMNKKTDQFVFNLNERFTSLGLPITIHHFSSLWRLTFTEEIPFSELLFVLLREKGIHIWDGFPCFLTEAYAENDIKKLTNAILDSVNELIEEGILSSSGNLKDSKETKLKDIDNLNSPPITGARLGRDEKGNPAWYVPSDDKEGEYVKIEI</sequence>
<dbReference type="GO" id="GO:0006633">
    <property type="term" value="P:fatty acid biosynthetic process"/>
    <property type="evidence" value="ECO:0007669"/>
    <property type="project" value="InterPro"/>
</dbReference>
<evidence type="ECO:0000313" key="8">
    <source>
        <dbReference type="EMBL" id="AYN66673.1"/>
    </source>
</evidence>
<dbReference type="InterPro" id="IPR020845">
    <property type="entry name" value="AMP-binding_CS"/>
</dbReference>
<evidence type="ECO:0000313" key="9">
    <source>
        <dbReference type="Proteomes" id="UP000276309"/>
    </source>
</evidence>
<keyword evidence="5" id="KW-0663">Pyridoxal phosphate</keyword>
<dbReference type="Pfam" id="PF00550">
    <property type="entry name" value="PP-binding"/>
    <property type="match status" value="2"/>
</dbReference>
<keyword evidence="2" id="KW-0596">Phosphopantetheine</keyword>
<dbReference type="KEGG" id="emar:D1013_04380"/>
<name>A0A3G2L353_9FLAO</name>
<dbReference type="PANTHER" id="PTHR43775:SF51">
    <property type="entry name" value="INACTIVE PHENOLPHTHIOCEROL SYNTHESIS POLYKETIDE SYNTHASE TYPE I PKS1-RELATED"/>
    <property type="match status" value="1"/>
</dbReference>
<dbReference type="Gene3D" id="1.10.1200.10">
    <property type="entry name" value="ACP-like"/>
    <property type="match status" value="2"/>
</dbReference>
<gene>
    <name evidence="8" type="ORF">D1013_04380</name>
</gene>
<dbReference type="NCBIfam" id="TIGR01733">
    <property type="entry name" value="AA-adenyl-dom"/>
    <property type="match status" value="1"/>
</dbReference>
<dbReference type="Gene3D" id="3.40.640.10">
    <property type="entry name" value="Type I PLP-dependent aspartate aminotransferase-like (Major domain)"/>
    <property type="match status" value="1"/>
</dbReference>
<dbReference type="Gene3D" id="3.40.366.10">
    <property type="entry name" value="Malonyl-Coenzyme A Acyl Carrier Protein, domain 2"/>
    <property type="match status" value="1"/>
</dbReference>
<dbReference type="SUPFAM" id="SSF53383">
    <property type="entry name" value="PLP-dependent transferases"/>
    <property type="match status" value="1"/>
</dbReference>
<dbReference type="CDD" id="cd00833">
    <property type="entry name" value="PKS"/>
    <property type="match status" value="1"/>
</dbReference>
<dbReference type="InterPro" id="IPR015422">
    <property type="entry name" value="PyrdxlP-dep_Trfase_small"/>
</dbReference>
<evidence type="ECO:0000256" key="1">
    <source>
        <dbReference type="ARBA" id="ARBA00001933"/>
    </source>
</evidence>
<feature type="domain" description="Carrier" evidence="6">
    <location>
        <begin position="529"/>
        <end position="604"/>
    </location>
</feature>
<dbReference type="InterPro" id="IPR050091">
    <property type="entry name" value="PKS_NRPS_Biosynth_Enz"/>
</dbReference>
<keyword evidence="4" id="KW-0808">Transferase</keyword>
<dbReference type="Proteomes" id="UP000276309">
    <property type="component" value="Chromosome"/>
</dbReference>
<dbReference type="Gene3D" id="3.90.1150.10">
    <property type="entry name" value="Aspartate Aminotransferase, domain 1"/>
    <property type="match status" value="1"/>
</dbReference>
<dbReference type="InterPro" id="IPR016035">
    <property type="entry name" value="Acyl_Trfase/lysoPLipase"/>
</dbReference>
<dbReference type="InterPro" id="IPR015421">
    <property type="entry name" value="PyrdxlP-dep_Trfase_major"/>
</dbReference>
<dbReference type="PROSITE" id="PS00600">
    <property type="entry name" value="AA_TRANSFER_CLASS_3"/>
    <property type="match status" value="1"/>
</dbReference>
<feature type="domain" description="Ketosynthase family 3 (KS3)" evidence="7">
    <location>
        <begin position="623"/>
        <end position="1046"/>
    </location>
</feature>
<dbReference type="InterPro" id="IPR032821">
    <property type="entry name" value="PKS_assoc"/>
</dbReference>
<dbReference type="InterPro" id="IPR014031">
    <property type="entry name" value="Ketoacyl_synth_C"/>
</dbReference>
<dbReference type="GO" id="GO:0030170">
    <property type="term" value="F:pyridoxal phosphate binding"/>
    <property type="evidence" value="ECO:0007669"/>
    <property type="project" value="InterPro"/>
</dbReference>
<dbReference type="InterPro" id="IPR036736">
    <property type="entry name" value="ACP-like_sf"/>
</dbReference>
<dbReference type="InterPro" id="IPR049704">
    <property type="entry name" value="Aminotrans_3_PPA_site"/>
</dbReference>
<dbReference type="InterPro" id="IPR015424">
    <property type="entry name" value="PyrdxlP-dep_Trfase"/>
</dbReference>
<dbReference type="SUPFAM" id="SSF52151">
    <property type="entry name" value="FabD/lysophospholipase-like"/>
    <property type="match status" value="1"/>
</dbReference>
<dbReference type="Pfam" id="PF00501">
    <property type="entry name" value="AMP-binding"/>
    <property type="match status" value="1"/>
</dbReference>
<dbReference type="SMART" id="SM00827">
    <property type="entry name" value="PKS_AT"/>
    <property type="match status" value="1"/>
</dbReference>
<keyword evidence="9" id="KW-1185">Reference proteome</keyword>
<dbReference type="Gene3D" id="3.30.70.250">
    <property type="entry name" value="Malonyl-CoA ACP transacylase, ACP-binding"/>
    <property type="match status" value="1"/>
</dbReference>
<dbReference type="InterPro" id="IPR016039">
    <property type="entry name" value="Thiolase-like"/>
</dbReference>
<dbReference type="Gene3D" id="2.30.38.10">
    <property type="entry name" value="Luciferase, Domain 3"/>
    <property type="match status" value="1"/>
</dbReference>
<dbReference type="PROSITE" id="PS00455">
    <property type="entry name" value="AMP_BINDING"/>
    <property type="match status" value="1"/>
</dbReference>
<evidence type="ECO:0000259" key="6">
    <source>
        <dbReference type="PROSITE" id="PS50075"/>
    </source>
</evidence>